<name>A0A9P1ILC2_9PELO</name>
<evidence type="ECO:0000313" key="2">
    <source>
        <dbReference type="EMBL" id="CAI5446503.1"/>
    </source>
</evidence>
<evidence type="ECO:0000256" key="1">
    <source>
        <dbReference type="SAM" id="MobiDB-lite"/>
    </source>
</evidence>
<proteinExistence type="predicted"/>
<dbReference type="GO" id="GO:0051721">
    <property type="term" value="F:protein phosphatase 2A binding"/>
    <property type="evidence" value="ECO:0007669"/>
    <property type="project" value="TreeGrafter"/>
</dbReference>
<evidence type="ECO:0000313" key="3">
    <source>
        <dbReference type="Proteomes" id="UP001152747"/>
    </source>
</evidence>
<feature type="compositionally biased region" description="Basic and acidic residues" evidence="1">
    <location>
        <begin position="296"/>
        <end position="307"/>
    </location>
</feature>
<dbReference type="Gene3D" id="1.25.40.540">
    <property type="entry name" value="TAP42-like family"/>
    <property type="match status" value="1"/>
</dbReference>
<dbReference type="GO" id="GO:0035303">
    <property type="term" value="P:regulation of dephosphorylation"/>
    <property type="evidence" value="ECO:0007669"/>
    <property type="project" value="TreeGrafter"/>
</dbReference>
<dbReference type="AlphaFoldDB" id="A0A9P1ILC2"/>
<dbReference type="PANTHER" id="PTHR10933:SF9">
    <property type="entry name" value="IMMUNOGLOBULIN-BINDING PROTEIN 1"/>
    <property type="match status" value="1"/>
</dbReference>
<comment type="caution">
    <text evidence="2">The sequence shown here is derived from an EMBL/GenBank/DDBJ whole genome shotgun (WGS) entry which is preliminary data.</text>
</comment>
<dbReference type="InterPro" id="IPR007304">
    <property type="entry name" value="TAP46-like"/>
</dbReference>
<accession>A0A9P1ILC2</accession>
<organism evidence="2 3">
    <name type="scientific">Caenorhabditis angaria</name>
    <dbReference type="NCBI Taxonomy" id="860376"/>
    <lineage>
        <taxon>Eukaryota</taxon>
        <taxon>Metazoa</taxon>
        <taxon>Ecdysozoa</taxon>
        <taxon>Nematoda</taxon>
        <taxon>Chromadorea</taxon>
        <taxon>Rhabditida</taxon>
        <taxon>Rhabditina</taxon>
        <taxon>Rhabditomorpha</taxon>
        <taxon>Rhabditoidea</taxon>
        <taxon>Rhabditidae</taxon>
        <taxon>Peloderinae</taxon>
        <taxon>Caenorhabditis</taxon>
    </lineage>
</organism>
<feature type="region of interest" description="Disordered" evidence="1">
    <location>
        <begin position="290"/>
        <end position="345"/>
    </location>
</feature>
<sequence>MNTAEDEENVELVALFEPAENLVQQMEDGNLTTIEIQPKLKENMTKLEELTILVNKLGMYSSNELIEDVQTQSLRFLLIPCYLGVFQQNLIAEPKLKLEALRKSQIYYRNFLERLRDLTVILDWESSTSREEEEEEKSSKKPMKLTPEETRRLKLERHRRKKELKKNEENIRYLQKTQRIDEDQLRELYIIQLQYWAEKAFEEIQSIEDEIPILKMMVERPLPPPEKEKSQSSRKPMKPFVITRDQTQKQVFGLGYPSIPTLTVDEWYNQRFGHEGGGGPAAASAMANQIAGGSGEGDHHGHSHEPGEACSSDEEDDDAIRAKGMQWDEYKDDHRRGWGNTHNKG</sequence>
<feature type="compositionally biased region" description="Basic and acidic residues" evidence="1">
    <location>
        <begin position="326"/>
        <end position="336"/>
    </location>
</feature>
<dbReference type="InterPro" id="IPR038511">
    <property type="entry name" value="TAP42/TAP46-like_sf"/>
</dbReference>
<dbReference type="OrthoDB" id="10261753at2759"/>
<dbReference type="GO" id="GO:0009966">
    <property type="term" value="P:regulation of signal transduction"/>
    <property type="evidence" value="ECO:0007669"/>
    <property type="project" value="InterPro"/>
</dbReference>
<dbReference type="Pfam" id="PF04177">
    <property type="entry name" value="TAP42"/>
    <property type="match status" value="1"/>
</dbReference>
<protein>
    <recommendedName>
        <fullName evidence="4">Immunoglobulin-binding protein 1</fullName>
    </recommendedName>
</protein>
<dbReference type="GO" id="GO:0005829">
    <property type="term" value="C:cytosol"/>
    <property type="evidence" value="ECO:0007669"/>
    <property type="project" value="TreeGrafter"/>
</dbReference>
<reference evidence="2" key="1">
    <citation type="submission" date="2022-11" db="EMBL/GenBank/DDBJ databases">
        <authorList>
            <person name="Kikuchi T."/>
        </authorList>
    </citation>
    <scope>NUCLEOTIDE SEQUENCE</scope>
    <source>
        <strain evidence="2">PS1010</strain>
    </source>
</reference>
<keyword evidence="3" id="KW-1185">Reference proteome</keyword>
<dbReference type="EMBL" id="CANHGI010000003">
    <property type="protein sequence ID" value="CAI5446503.1"/>
    <property type="molecule type" value="Genomic_DNA"/>
</dbReference>
<gene>
    <name evidence="2" type="ORF">CAMP_LOCUS9140</name>
</gene>
<feature type="region of interest" description="Disordered" evidence="1">
    <location>
        <begin position="129"/>
        <end position="151"/>
    </location>
</feature>
<dbReference type="Proteomes" id="UP001152747">
    <property type="component" value="Unassembled WGS sequence"/>
</dbReference>
<dbReference type="PANTHER" id="PTHR10933">
    <property type="entry name" value="IMMUNOGLOBULIN-BINDING PROTEIN 1"/>
    <property type="match status" value="1"/>
</dbReference>
<evidence type="ECO:0008006" key="4">
    <source>
        <dbReference type="Google" id="ProtNLM"/>
    </source>
</evidence>